<comment type="similarity">
    <text evidence="2">Belongs to the UPF0324 family.</text>
</comment>
<feature type="transmembrane region" description="Helical" evidence="7">
    <location>
        <begin position="166"/>
        <end position="188"/>
    </location>
</feature>
<keyword evidence="3" id="KW-1003">Cell membrane</keyword>
<dbReference type="AlphaFoldDB" id="A0A1I3LPW9"/>
<evidence type="ECO:0000256" key="2">
    <source>
        <dbReference type="ARBA" id="ARBA00007977"/>
    </source>
</evidence>
<keyword evidence="6 7" id="KW-0472">Membrane</keyword>
<gene>
    <name evidence="8" type="ORF">SAMN05216258_110132</name>
</gene>
<dbReference type="Pfam" id="PF03601">
    <property type="entry name" value="Cons_hypoth698"/>
    <property type="match status" value="1"/>
</dbReference>
<dbReference type="GO" id="GO:0005886">
    <property type="term" value="C:plasma membrane"/>
    <property type="evidence" value="ECO:0007669"/>
    <property type="project" value="UniProtKB-SubCell"/>
</dbReference>
<feature type="transmembrane region" description="Helical" evidence="7">
    <location>
        <begin position="139"/>
        <end position="160"/>
    </location>
</feature>
<evidence type="ECO:0000256" key="7">
    <source>
        <dbReference type="SAM" id="Phobius"/>
    </source>
</evidence>
<keyword evidence="5 7" id="KW-1133">Transmembrane helix</keyword>
<feature type="transmembrane region" description="Helical" evidence="7">
    <location>
        <begin position="318"/>
        <end position="339"/>
    </location>
</feature>
<evidence type="ECO:0000256" key="6">
    <source>
        <dbReference type="ARBA" id="ARBA00023136"/>
    </source>
</evidence>
<evidence type="ECO:0000313" key="9">
    <source>
        <dbReference type="Proteomes" id="UP000199377"/>
    </source>
</evidence>
<feature type="transmembrane region" description="Helical" evidence="7">
    <location>
        <begin position="104"/>
        <end position="127"/>
    </location>
</feature>
<reference evidence="8 9" key="1">
    <citation type="submission" date="2016-10" db="EMBL/GenBank/DDBJ databases">
        <authorList>
            <person name="de Groot N.N."/>
        </authorList>
    </citation>
    <scope>NUCLEOTIDE SEQUENCE [LARGE SCALE GENOMIC DNA]</scope>
    <source>
        <strain evidence="8 9">CGMCC 1.11030</strain>
    </source>
</reference>
<evidence type="ECO:0000256" key="4">
    <source>
        <dbReference type="ARBA" id="ARBA00022692"/>
    </source>
</evidence>
<feature type="transmembrane region" description="Helical" evidence="7">
    <location>
        <begin position="79"/>
        <end position="98"/>
    </location>
</feature>
<sequence>MSRPLAAPSRPPRAARLPARAAALAPGLGLVAALALGAMAAQRLSGIGALSPMVLALVAGIALRNLGGVPAAAAPGLALAMRTLLRLGIVLLGFRLTLGDLAQVGAPGLAAIAATLGLTFVFTKAAGRALGVDRRLAELIAAGTAVCGASAVMAVNAVARGRDEDVAFAIACVTVFGTLSMLLFPLLAGPLGLAAPDYGLWVGASVHEVAQAAGAGFALGDAAGQSATVAKLARVMLLAPLVLSLAALRRAEPGAARPPAPWFVLGFVAAAALNSAVSLPPAASAALAETAAVLLTTALAAMGCEIDLARLRAVGLRPLALGALAWAFVSGLALLLVLAL</sequence>
<dbReference type="OrthoDB" id="5393513at2"/>
<feature type="transmembrane region" description="Helical" evidence="7">
    <location>
        <begin position="285"/>
        <end position="306"/>
    </location>
</feature>
<dbReference type="STRING" id="1114924.SAMN05216258_110132"/>
<evidence type="ECO:0000256" key="3">
    <source>
        <dbReference type="ARBA" id="ARBA00022475"/>
    </source>
</evidence>
<proteinExistence type="inferred from homology"/>
<name>A0A1I3LPW9_9RHOB</name>
<comment type="subcellular location">
    <subcellularLocation>
        <location evidence="1">Cell membrane</location>
        <topology evidence="1">Multi-pass membrane protein</topology>
    </subcellularLocation>
</comment>
<keyword evidence="4 7" id="KW-0812">Transmembrane</keyword>
<dbReference type="InterPro" id="IPR018383">
    <property type="entry name" value="UPF0324_pro"/>
</dbReference>
<feature type="transmembrane region" description="Helical" evidence="7">
    <location>
        <begin position="21"/>
        <end position="41"/>
    </location>
</feature>
<keyword evidence="9" id="KW-1185">Reference proteome</keyword>
<protein>
    <submittedName>
        <fullName evidence="8">Conserved hypothetical integral membrane protein</fullName>
    </submittedName>
</protein>
<evidence type="ECO:0000256" key="1">
    <source>
        <dbReference type="ARBA" id="ARBA00004651"/>
    </source>
</evidence>
<dbReference type="PANTHER" id="PTHR30106:SF2">
    <property type="entry name" value="UPF0324 INNER MEMBRANE PROTEIN YEIH"/>
    <property type="match status" value="1"/>
</dbReference>
<feature type="transmembrane region" description="Helical" evidence="7">
    <location>
        <begin position="47"/>
        <end position="67"/>
    </location>
</feature>
<evidence type="ECO:0000256" key="5">
    <source>
        <dbReference type="ARBA" id="ARBA00022989"/>
    </source>
</evidence>
<dbReference type="EMBL" id="FOQH01000010">
    <property type="protein sequence ID" value="SFI86809.1"/>
    <property type="molecule type" value="Genomic_DNA"/>
</dbReference>
<dbReference type="Proteomes" id="UP000199377">
    <property type="component" value="Unassembled WGS sequence"/>
</dbReference>
<evidence type="ECO:0000313" key="8">
    <source>
        <dbReference type="EMBL" id="SFI86809.1"/>
    </source>
</evidence>
<dbReference type="RefSeq" id="WP_092863358.1">
    <property type="nucleotide sequence ID" value="NZ_FOQH01000010.1"/>
</dbReference>
<feature type="transmembrane region" description="Helical" evidence="7">
    <location>
        <begin position="232"/>
        <end position="248"/>
    </location>
</feature>
<accession>A0A1I3LPW9</accession>
<feature type="transmembrane region" description="Helical" evidence="7">
    <location>
        <begin position="260"/>
        <end position="279"/>
    </location>
</feature>
<organism evidence="8 9">
    <name type="scientific">Albimonas pacifica</name>
    <dbReference type="NCBI Taxonomy" id="1114924"/>
    <lineage>
        <taxon>Bacteria</taxon>
        <taxon>Pseudomonadati</taxon>
        <taxon>Pseudomonadota</taxon>
        <taxon>Alphaproteobacteria</taxon>
        <taxon>Rhodobacterales</taxon>
        <taxon>Paracoccaceae</taxon>
        <taxon>Albimonas</taxon>
    </lineage>
</organism>
<dbReference type="PANTHER" id="PTHR30106">
    <property type="entry name" value="INNER MEMBRANE PROTEIN YEIH-RELATED"/>
    <property type="match status" value="1"/>
</dbReference>